<feature type="region of interest" description="Disordered" evidence="1">
    <location>
        <begin position="48"/>
        <end position="77"/>
    </location>
</feature>
<proteinExistence type="predicted"/>
<organism evidence="2 3">
    <name type="scientific">Papaver somniferum</name>
    <name type="common">Opium poppy</name>
    <dbReference type="NCBI Taxonomy" id="3469"/>
    <lineage>
        <taxon>Eukaryota</taxon>
        <taxon>Viridiplantae</taxon>
        <taxon>Streptophyta</taxon>
        <taxon>Embryophyta</taxon>
        <taxon>Tracheophyta</taxon>
        <taxon>Spermatophyta</taxon>
        <taxon>Magnoliopsida</taxon>
        <taxon>Ranunculales</taxon>
        <taxon>Papaveraceae</taxon>
        <taxon>Papaveroideae</taxon>
        <taxon>Papaver</taxon>
    </lineage>
</organism>
<keyword evidence="3" id="KW-1185">Reference proteome</keyword>
<reference evidence="2 3" key="1">
    <citation type="journal article" date="2018" name="Science">
        <title>The opium poppy genome and morphinan production.</title>
        <authorList>
            <person name="Guo L."/>
            <person name="Winzer T."/>
            <person name="Yang X."/>
            <person name="Li Y."/>
            <person name="Ning Z."/>
            <person name="He Z."/>
            <person name="Teodor R."/>
            <person name="Lu Y."/>
            <person name="Bowser T.A."/>
            <person name="Graham I.A."/>
            <person name="Ye K."/>
        </authorList>
    </citation>
    <scope>NUCLEOTIDE SEQUENCE [LARGE SCALE GENOMIC DNA]</scope>
    <source>
        <strain evidence="3">cv. HN1</strain>
        <tissue evidence="2">Leaves</tissue>
    </source>
</reference>
<evidence type="ECO:0000313" key="2">
    <source>
        <dbReference type="EMBL" id="RZC78756.1"/>
    </source>
</evidence>
<dbReference type="EMBL" id="CM010723">
    <property type="protein sequence ID" value="RZC78756.1"/>
    <property type="molecule type" value="Genomic_DNA"/>
</dbReference>
<dbReference type="Proteomes" id="UP000316621">
    <property type="component" value="Chromosome 9"/>
</dbReference>
<evidence type="ECO:0000313" key="3">
    <source>
        <dbReference type="Proteomes" id="UP000316621"/>
    </source>
</evidence>
<sequence length="77" mass="8560">MVRISTRVRIKFLKLFSYLSKWLVDVVLLVPLTAAVDASPLLRSMISNPKTSREDASAETAAHVPTASFNEENDEDP</sequence>
<dbReference type="Gramene" id="RZC78756">
    <property type="protein sequence ID" value="RZC78756"/>
    <property type="gene ID" value="C5167_002975"/>
</dbReference>
<dbReference type="AlphaFoldDB" id="A0A4Y7L0R3"/>
<evidence type="ECO:0000256" key="1">
    <source>
        <dbReference type="SAM" id="MobiDB-lite"/>
    </source>
</evidence>
<protein>
    <submittedName>
        <fullName evidence="2">Uncharacterized protein</fullName>
    </submittedName>
</protein>
<gene>
    <name evidence="2" type="ORF">C5167_002975</name>
</gene>
<name>A0A4Y7L0R3_PAPSO</name>
<accession>A0A4Y7L0R3</accession>